<comment type="caution">
    <text evidence="4">The sequence shown here is derived from an EMBL/GenBank/DDBJ whole genome shotgun (WGS) entry which is preliminary data.</text>
</comment>
<feature type="signal peptide" evidence="2">
    <location>
        <begin position="1"/>
        <end position="29"/>
    </location>
</feature>
<name>A0A1V4SED8_RUMHU</name>
<dbReference type="STRING" id="48256.CLHUN_38700"/>
<evidence type="ECO:0000313" key="5">
    <source>
        <dbReference type="Proteomes" id="UP000191554"/>
    </source>
</evidence>
<accession>A0A1V4SED8</accession>
<gene>
    <name evidence="4" type="ORF">CLHUN_38700</name>
</gene>
<evidence type="ECO:0000256" key="2">
    <source>
        <dbReference type="SAM" id="SignalP"/>
    </source>
</evidence>
<dbReference type="RefSeq" id="WP_242656565.1">
    <property type="nucleotide sequence ID" value="NZ_MZGX01000032.1"/>
</dbReference>
<organism evidence="4 5">
    <name type="scientific">Ruminiclostridium hungatei</name>
    <name type="common">Clostridium hungatei</name>
    <dbReference type="NCBI Taxonomy" id="48256"/>
    <lineage>
        <taxon>Bacteria</taxon>
        <taxon>Bacillati</taxon>
        <taxon>Bacillota</taxon>
        <taxon>Clostridia</taxon>
        <taxon>Eubacteriales</taxon>
        <taxon>Oscillospiraceae</taxon>
        <taxon>Ruminiclostridium</taxon>
    </lineage>
</organism>
<dbReference type="Pfam" id="PF00395">
    <property type="entry name" value="SLH"/>
    <property type="match status" value="1"/>
</dbReference>
<dbReference type="Proteomes" id="UP000191554">
    <property type="component" value="Unassembled WGS sequence"/>
</dbReference>
<sequence length="658" mass="72329">MHKIRKMPVRLVTLAMIFIIILSSTVSYAAVTQGQQDYDNAVEKLEAWGVINASDLNVNGKMTRELFSKIIINSTGNYELAQSLTGSTTFPDVSAKSQYCGYINAAAKLGYLSAYSDGKFKPGTPITFAQLCTAMIKALGYTPADVVGAWPNGYLDKAKGLGLTTGYSYTSGGSVASEAAIIMISRMLNTNIKKTGTQAADQTLLEASGLQDDQNNWIYGKPEIAMNFKPETLKLGSITFKSGVPVLRDTVNNAVSPAVKVTGETISLNDIKDKDVVYEVYNKLNVLMYYLVVDNRIDGEITSILPSKYSPKKVQISGVDYDLGEYAKLNKFNSSAGAFNVGDTVSAILGHDGKLIDVYYAENSTVEDYAFVVNTATEVSKKAADYGKIYYTVSLMHVDGTTKTYKVSEDPGQYKWRLVKYSALPDDFVALLAVSNNMSNELTIDRYEKKAGQSYITDNIKIFNYTDSTVNILKWTDIPNGTLPAGKVQYIGTTGEFGDVNLLLTSDVLNQQYKNYVVQKITVPDGKKTTTYTYSLVSGSDSYTYTSKSELPGAIVGSVVSMKMFNNKVNSYDKLVDTSAQGWYVQAIDSKRIKMSEWVYMFSSDVTFYVKDYSDNLTAKKITDIVVGTESGYANVKLYCDRPLNNGGKVQYVIINLK</sequence>
<proteinExistence type="predicted"/>
<evidence type="ECO:0000256" key="1">
    <source>
        <dbReference type="ARBA" id="ARBA00022737"/>
    </source>
</evidence>
<keyword evidence="2" id="KW-0732">Signal</keyword>
<dbReference type="EMBL" id="MZGX01000032">
    <property type="protein sequence ID" value="OPX42220.1"/>
    <property type="molecule type" value="Genomic_DNA"/>
</dbReference>
<evidence type="ECO:0000313" key="4">
    <source>
        <dbReference type="EMBL" id="OPX42220.1"/>
    </source>
</evidence>
<protein>
    <submittedName>
        <fullName evidence="4">Surface layer protein</fullName>
    </submittedName>
</protein>
<evidence type="ECO:0000259" key="3">
    <source>
        <dbReference type="PROSITE" id="PS51272"/>
    </source>
</evidence>
<feature type="domain" description="SLH" evidence="3">
    <location>
        <begin position="86"/>
        <end position="149"/>
    </location>
</feature>
<keyword evidence="1" id="KW-0677">Repeat</keyword>
<dbReference type="PROSITE" id="PS51272">
    <property type="entry name" value="SLH"/>
    <property type="match status" value="1"/>
</dbReference>
<keyword evidence="5" id="KW-1185">Reference proteome</keyword>
<reference evidence="4 5" key="1">
    <citation type="submission" date="2017-03" db="EMBL/GenBank/DDBJ databases">
        <title>Genome sequence of Clostridium hungatei DSM 14427.</title>
        <authorList>
            <person name="Poehlein A."/>
            <person name="Daniel R."/>
        </authorList>
    </citation>
    <scope>NUCLEOTIDE SEQUENCE [LARGE SCALE GENOMIC DNA]</scope>
    <source>
        <strain evidence="4 5">DSM 14427</strain>
    </source>
</reference>
<feature type="chain" id="PRO_5012483294" evidence="2">
    <location>
        <begin position="30"/>
        <end position="658"/>
    </location>
</feature>
<dbReference type="AlphaFoldDB" id="A0A1V4SED8"/>
<dbReference type="InterPro" id="IPR001119">
    <property type="entry name" value="SLH_dom"/>
</dbReference>